<feature type="region of interest" description="Disordered" evidence="1">
    <location>
        <begin position="56"/>
        <end position="76"/>
    </location>
</feature>
<gene>
    <name evidence="2" type="ORF">HanXRQr2_Chr01g0033471</name>
</gene>
<feature type="compositionally biased region" description="Basic and acidic residues" evidence="1">
    <location>
        <begin position="56"/>
        <end position="69"/>
    </location>
</feature>
<reference evidence="2" key="2">
    <citation type="submission" date="2020-06" db="EMBL/GenBank/DDBJ databases">
        <title>Helianthus annuus Genome sequencing and assembly Release 2.</title>
        <authorList>
            <person name="Gouzy J."/>
            <person name="Langlade N."/>
            <person name="Munos S."/>
        </authorList>
    </citation>
    <scope>NUCLEOTIDE SEQUENCE</scope>
    <source>
        <tissue evidence="2">Leaves</tissue>
    </source>
</reference>
<evidence type="ECO:0000313" key="2">
    <source>
        <dbReference type="EMBL" id="KAF5822998.1"/>
    </source>
</evidence>
<sequence length="76" mass="8913">MHVTEDLLPISYVDENGRLEEVEDVNDDNYEEVEFEATHLAEDGFNDNDEEVQFNDEKFENEGSSDRYHGTYYGSR</sequence>
<comment type="caution">
    <text evidence="2">The sequence shown here is derived from an EMBL/GenBank/DDBJ whole genome shotgun (WGS) entry which is preliminary data.</text>
</comment>
<reference evidence="2" key="1">
    <citation type="journal article" date="2017" name="Nature">
        <title>The sunflower genome provides insights into oil metabolism, flowering and Asterid evolution.</title>
        <authorList>
            <person name="Badouin H."/>
            <person name="Gouzy J."/>
            <person name="Grassa C.J."/>
            <person name="Murat F."/>
            <person name="Staton S.E."/>
            <person name="Cottret L."/>
            <person name="Lelandais-Briere C."/>
            <person name="Owens G.L."/>
            <person name="Carrere S."/>
            <person name="Mayjonade B."/>
            <person name="Legrand L."/>
            <person name="Gill N."/>
            <person name="Kane N.C."/>
            <person name="Bowers J.E."/>
            <person name="Hubner S."/>
            <person name="Bellec A."/>
            <person name="Berard A."/>
            <person name="Berges H."/>
            <person name="Blanchet N."/>
            <person name="Boniface M.C."/>
            <person name="Brunel D."/>
            <person name="Catrice O."/>
            <person name="Chaidir N."/>
            <person name="Claudel C."/>
            <person name="Donnadieu C."/>
            <person name="Faraut T."/>
            <person name="Fievet G."/>
            <person name="Helmstetter N."/>
            <person name="King M."/>
            <person name="Knapp S.J."/>
            <person name="Lai Z."/>
            <person name="Le Paslier M.C."/>
            <person name="Lippi Y."/>
            <person name="Lorenzon L."/>
            <person name="Mandel J.R."/>
            <person name="Marage G."/>
            <person name="Marchand G."/>
            <person name="Marquand E."/>
            <person name="Bret-Mestries E."/>
            <person name="Morien E."/>
            <person name="Nambeesan S."/>
            <person name="Nguyen T."/>
            <person name="Pegot-Espagnet P."/>
            <person name="Pouilly N."/>
            <person name="Raftis F."/>
            <person name="Sallet E."/>
            <person name="Schiex T."/>
            <person name="Thomas J."/>
            <person name="Vandecasteele C."/>
            <person name="Vares D."/>
            <person name="Vear F."/>
            <person name="Vautrin S."/>
            <person name="Crespi M."/>
            <person name="Mangin B."/>
            <person name="Burke J.M."/>
            <person name="Salse J."/>
            <person name="Munos S."/>
            <person name="Vincourt P."/>
            <person name="Rieseberg L.H."/>
            <person name="Langlade N.B."/>
        </authorList>
    </citation>
    <scope>NUCLEOTIDE SEQUENCE</scope>
    <source>
        <tissue evidence="2">Leaves</tissue>
    </source>
</reference>
<evidence type="ECO:0000256" key="1">
    <source>
        <dbReference type="SAM" id="MobiDB-lite"/>
    </source>
</evidence>
<name>A0A9K3P5B6_HELAN</name>
<organism evidence="2 3">
    <name type="scientific">Helianthus annuus</name>
    <name type="common">Common sunflower</name>
    <dbReference type="NCBI Taxonomy" id="4232"/>
    <lineage>
        <taxon>Eukaryota</taxon>
        <taxon>Viridiplantae</taxon>
        <taxon>Streptophyta</taxon>
        <taxon>Embryophyta</taxon>
        <taxon>Tracheophyta</taxon>
        <taxon>Spermatophyta</taxon>
        <taxon>Magnoliopsida</taxon>
        <taxon>eudicotyledons</taxon>
        <taxon>Gunneridae</taxon>
        <taxon>Pentapetalae</taxon>
        <taxon>asterids</taxon>
        <taxon>campanulids</taxon>
        <taxon>Asterales</taxon>
        <taxon>Asteraceae</taxon>
        <taxon>Asteroideae</taxon>
        <taxon>Heliantheae alliance</taxon>
        <taxon>Heliantheae</taxon>
        <taxon>Helianthus</taxon>
    </lineage>
</organism>
<keyword evidence="3" id="KW-1185">Reference proteome</keyword>
<proteinExistence type="predicted"/>
<dbReference type="Proteomes" id="UP000215914">
    <property type="component" value="Unassembled WGS sequence"/>
</dbReference>
<dbReference type="EMBL" id="MNCJ02000316">
    <property type="protein sequence ID" value="KAF5822998.1"/>
    <property type="molecule type" value="Genomic_DNA"/>
</dbReference>
<protein>
    <submittedName>
        <fullName evidence="2">Uncharacterized protein</fullName>
    </submittedName>
</protein>
<evidence type="ECO:0000313" key="3">
    <source>
        <dbReference type="Proteomes" id="UP000215914"/>
    </source>
</evidence>
<dbReference type="AlphaFoldDB" id="A0A9K3P5B6"/>
<accession>A0A9K3P5B6</accession>
<dbReference type="Gramene" id="mRNA:HanXRQr2_Chr01g0033471">
    <property type="protein sequence ID" value="mRNA:HanXRQr2_Chr01g0033471"/>
    <property type="gene ID" value="HanXRQr2_Chr01g0033471"/>
</dbReference>